<proteinExistence type="predicted"/>
<name>Q9A3F3_CAUVC</name>
<dbReference type="Proteomes" id="UP000001816">
    <property type="component" value="Chromosome"/>
</dbReference>
<evidence type="ECO:0000256" key="1">
    <source>
        <dbReference type="SAM" id="MobiDB-lite"/>
    </source>
</evidence>
<protein>
    <submittedName>
        <fullName evidence="2">Uncharacterized protein</fullName>
    </submittedName>
</protein>
<organism evidence="2 3">
    <name type="scientific">Caulobacter vibrioides (strain ATCC 19089 / CIP 103742 / CB 15)</name>
    <name type="common">Caulobacter crescentus</name>
    <dbReference type="NCBI Taxonomy" id="190650"/>
    <lineage>
        <taxon>Bacteria</taxon>
        <taxon>Pseudomonadati</taxon>
        <taxon>Pseudomonadota</taxon>
        <taxon>Alphaproteobacteria</taxon>
        <taxon>Caulobacterales</taxon>
        <taxon>Caulobacteraceae</taxon>
        <taxon>Caulobacter</taxon>
    </lineage>
</organism>
<dbReference type="HOGENOM" id="CLU_838608_0_0_5"/>
<keyword evidence="3" id="KW-1185">Reference proteome</keyword>
<feature type="compositionally biased region" description="Basic and acidic residues" evidence="1">
    <location>
        <begin position="131"/>
        <end position="141"/>
    </location>
</feature>
<dbReference type="PIR" id="A87652">
    <property type="entry name" value="A87652"/>
</dbReference>
<dbReference type="KEGG" id="ccr:CC_3251"/>
<evidence type="ECO:0000313" key="3">
    <source>
        <dbReference type="Proteomes" id="UP000001816"/>
    </source>
</evidence>
<gene>
    <name evidence="2" type="ordered locus">CC_3251</name>
</gene>
<dbReference type="EnsemblBacteria" id="AAK25213">
    <property type="protein sequence ID" value="AAK25213"/>
    <property type="gene ID" value="CC_3251"/>
</dbReference>
<feature type="compositionally biased region" description="Basic and acidic residues" evidence="1">
    <location>
        <begin position="165"/>
        <end position="183"/>
    </location>
</feature>
<feature type="region of interest" description="Disordered" evidence="1">
    <location>
        <begin position="282"/>
        <end position="319"/>
    </location>
</feature>
<reference evidence="2 3" key="1">
    <citation type="journal article" date="2001" name="Proc. Natl. Acad. Sci. U.S.A.">
        <title>Complete genome sequence of Caulobacter crescentus.</title>
        <authorList>
            <person name="Nierman W.C."/>
            <person name="Feldblyum T.V."/>
            <person name="Laub M.T."/>
            <person name="Paulsen I.T."/>
            <person name="Nelson K.E."/>
            <person name="Eisen J.A."/>
            <person name="Heidelberg J.F."/>
            <person name="Alley M.R."/>
            <person name="Ohta N."/>
            <person name="Maddock J.R."/>
            <person name="Potocka I."/>
            <person name="Nelson W.C."/>
            <person name="Newton A."/>
            <person name="Stephens C."/>
            <person name="Phadke N.D."/>
            <person name="Ely B."/>
            <person name="DeBoy R.T."/>
            <person name="Dodson R.J."/>
            <person name="Durkin A.S."/>
            <person name="Gwinn M.L."/>
            <person name="Haft D.H."/>
            <person name="Kolonay J.F."/>
            <person name="Smit J."/>
            <person name="Craven M.B."/>
            <person name="Khouri H."/>
            <person name="Shetty J."/>
            <person name="Berry K."/>
            <person name="Utterback T."/>
            <person name="Tran K."/>
            <person name="Wolf A."/>
            <person name="Vamathevan J."/>
            <person name="Ermolaeva M."/>
            <person name="White O."/>
            <person name="Salzberg S.L."/>
            <person name="Venter J.C."/>
            <person name="Shapiro L."/>
            <person name="Fraser C.M."/>
        </authorList>
    </citation>
    <scope>NUCLEOTIDE SEQUENCE [LARGE SCALE GENOMIC DNA]</scope>
    <source>
        <strain evidence="3">ATCC 19089 / CB15</strain>
    </source>
</reference>
<evidence type="ECO:0000313" key="2">
    <source>
        <dbReference type="EMBL" id="AAK25213.1"/>
    </source>
</evidence>
<feature type="compositionally biased region" description="Basic residues" evidence="1">
    <location>
        <begin position="282"/>
        <end position="293"/>
    </location>
</feature>
<dbReference type="STRING" id="190650.CC_3251"/>
<feature type="compositionally biased region" description="Basic and acidic residues" evidence="1">
    <location>
        <begin position="50"/>
        <end position="81"/>
    </location>
</feature>
<dbReference type="EMBL" id="AE005673">
    <property type="protein sequence ID" value="AAK25213.1"/>
    <property type="molecule type" value="Genomic_DNA"/>
</dbReference>
<feature type="region of interest" description="Disordered" evidence="1">
    <location>
        <begin position="20"/>
        <end position="215"/>
    </location>
</feature>
<sequence>MDVKKGGLGLPFLFDRRALDQGRAGAPDPAEEIDQQQARHATGQYARRVPGRDEGEGRERAMQAKDDIGDRAAGHTAREPDQLGLFRIHTGKTVAGEQQHRGRDGQDSDDAGQGGGPVETHQRLRVHRQRLHEAKGQETARHPRRQQKRNQAPATAARHATRCHAGADRQHEGVADLDPENRRLNRRRQIRPYAEPGQNHQKAAKSPGYGHFGEAPQQILRRPDSRAARRRCEGLVDGHAPFPTEPCGFCAKPIASPPAKEAALHGRNGGLSIDRSARLKNLHSRRRAPRAVAHHLSSQRPAQPPIRPSARTPRLYQSARKVKVCSGQCRP</sequence>
<accession>Q9A3F3</accession>
<dbReference type="BioCyc" id="CAULO:CC3251-MONOMER"/>
<dbReference type="AlphaFoldDB" id="Q9A3F3"/>